<dbReference type="PROSITE" id="PS50072">
    <property type="entry name" value="CSA_PPIASE_2"/>
    <property type="match status" value="1"/>
</dbReference>
<dbReference type="SUPFAM" id="SSF50891">
    <property type="entry name" value="Cyclophilin-like"/>
    <property type="match status" value="1"/>
</dbReference>
<feature type="domain" description="PPIase cyclophilin-type" evidence="2">
    <location>
        <begin position="1"/>
        <end position="181"/>
    </location>
</feature>
<reference evidence="4" key="1">
    <citation type="submission" date="2016-11" db="UniProtKB">
        <authorList>
            <consortium name="WormBaseParasite"/>
        </authorList>
    </citation>
    <scope>IDENTIFICATION</scope>
</reference>
<dbReference type="AlphaFoldDB" id="A0A1I7XDT2"/>
<keyword evidence="3" id="KW-1185">Reference proteome</keyword>
<feature type="transmembrane region" description="Helical" evidence="1">
    <location>
        <begin position="103"/>
        <end position="130"/>
    </location>
</feature>
<organism evidence="3 4">
    <name type="scientific">Heterorhabditis bacteriophora</name>
    <name type="common">Entomopathogenic nematode worm</name>
    <dbReference type="NCBI Taxonomy" id="37862"/>
    <lineage>
        <taxon>Eukaryota</taxon>
        <taxon>Metazoa</taxon>
        <taxon>Ecdysozoa</taxon>
        <taxon>Nematoda</taxon>
        <taxon>Chromadorea</taxon>
        <taxon>Rhabditida</taxon>
        <taxon>Rhabditina</taxon>
        <taxon>Rhabditomorpha</taxon>
        <taxon>Strongyloidea</taxon>
        <taxon>Heterorhabditidae</taxon>
        <taxon>Heterorhabditis</taxon>
    </lineage>
</organism>
<name>A0A1I7XDT2_HETBA</name>
<evidence type="ECO:0000313" key="3">
    <source>
        <dbReference type="Proteomes" id="UP000095283"/>
    </source>
</evidence>
<dbReference type="Proteomes" id="UP000095283">
    <property type="component" value="Unplaced"/>
</dbReference>
<protein>
    <submittedName>
        <fullName evidence="4">PPIase cyclophilin-type domain-containing protein</fullName>
    </submittedName>
</protein>
<sequence length="226" mass="26042">MFRVFTDNSHIVAIATTGNVFSYEAVQVGQGLLYLLFITFRGDPTGTGHGGESMWGKPFEDEASRMIRVVYFQWLTKEQTQTNLSCKSSNHIFPLCDMKINMLLLLILLLLLSLSLLLLLLLLSNFYYLYYSFITFRPCKYLDKKHTIFGRVVGGQDTLSLIEKIETEPLTDKPGRKTMISLKIAECKHCLYHFIVVIRNMCHIKNVESNLYEGRHFWSLLCGYSN</sequence>
<dbReference type="InterPro" id="IPR029000">
    <property type="entry name" value="Cyclophilin-like_dom_sf"/>
</dbReference>
<dbReference type="GO" id="GO:0061630">
    <property type="term" value="F:ubiquitin protein ligase activity"/>
    <property type="evidence" value="ECO:0007669"/>
    <property type="project" value="TreeGrafter"/>
</dbReference>
<dbReference type="GO" id="GO:0003755">
    <property type="term" value="F:peptidyl-prolyl cis-trans isomerase activity"/>
    <property type="evidence" value="ECO:0007669"/>
    <property type="project" value="InterPro"/>
</dbReference>
<dbReference type="InterPro" id="IPR044666">
    <property type="entry name" value="Cyclophilin_A-like"/>
</dbReference>
<keyword evidence="1" id="KW-1133">Transmembrane helix</keyword>
<dbReference type="Pfam" id="PF00160">
    <property type="entry name" value="Pro_isomerase"/>
    <property type="match status" value="1"/>
</dbReference>
<dbReference type="PANTHER" id="PTHR45625:SF1">
    <property type="entry name" value="RING-TYPE E3 UBIQUITIN-PROTEIN LIGASE PPIL2"/>
    <property type="match status" value="1"/>
</dbReference>
<proteinExistence type="predicted"/>
<dbReference type="PANTHER" id="PTHR45625">
    <property type="entry name" value="PEPTIDYL-PROLYL CIS-TRANS ISOMERASE-RELATED"/>
    <property type="match status" value="1"/>
</dbReference>
<accession>A0A1I7XDT2</accession>
<evidence type="ECO:0000256" key="1">
    <source>
        <dbReference type="SAM" id="Phobius"/>
    </source>
</evidence>
<dbReference type="GO" id="GO:0071013">
    <property type="term" value="C:catalytic step 2 spliceosome"/>
    <property type="evidence" value="ECO:0007669"/>
    <property type="project" value="TreeGrafter"/>
</dbReference>
<evidence type="ECO:0000313" key="4">
    <source>
        <dbReference type="WBParaSite" id="Hba_15867"/>
    </source>
</evidence>
<dbReference type="GO" id="GO:0000209">
    <property type="term" value="P:protein polyubiquitination"/>
    <property type="evidence" value="ECO:0007669"/>
    <property type="project" value="TreeGrafter"/>
</dbReference>
<keyword evidence="1" id="KW-0472">Membrane</keyword>
<dbReference type="WBParaSite" id="Hba_15867">
    <property type="protein sequence ID" value="Hba_15867"/>
    <property type="gene ID" value="Hba_15867"/>
</dbReference>
<keyword evidence="1" id="KW-0812">Transmembrane</keyword>
<dbReference type="InterPro" id="IPR002130">
    <property type="entry name" value="Cyclophilin-type_PPIase_dom"/>
</dbReference>
<dbReference type="Gene3D" id="2.40.100.10">
    <property type="entry name" value="Cyclophilin-like"/>
    <property type="match status" value="1"/>
</dbReference>
<evidence type="ECO:0000259" key="2">
    <source>
        <dbReference type="PROSITE" id="PS50072"/>
    </source>
</evidence>